<name>D7A2U5_ANCN5</name>
<dbReference type="AlphaFoldDB" id="D7A2U5"/>
<proteinExistence type="predicted"/>
<sequence>MQFNIFLVFQRNLNEAKIWPMVWVAFVIFANLKKFNDISLELKSLIFAGPYWKKAQSKLVEFFKYFNYMTASYNT</sequence>
<dbReference type="EMBL" id="CP002026">
    <property type="protein sequence ID" value="ADH91625.1"/>
    <property type="molecule type" value="Genomic_DNA"/>
</dbReference>
<evidence type="ECO:0000313" key="2">
    <source>
        <dbReference type="Proteomes" id="UP000006633"/>
    </source>
</evidence>
<keyword evidence="2" id="KW-1185">Reference proteome</keyword>
<gene>
    <name evidence="1" type="ordered locus">Snov_4367</name>
</gene>
<protein>
    <submittedName>
        <fullName evidence="1">Uncharacterized protein</fullName>
    </submittedName>
</protein>
<accession>D7A2U5</accession>
<reference evidence="1 2" key="1">
    <citation type="journal article" date="2012" name="Stand. Genomic Sci.">
        <title>Complete genome sequence of the facultatively chemolithoautotrophic and methylotrophic alpha Proteobacterium Starkeya novella type strain (ATCC 8093(T)).</title>
        <authorList>
            <person name="Kappler U."/>
            <person name="Davenport K."/>
            <person name="Beatson S."/>
            <person name="Lucas S."/>
            <person name="Lapidus A."/>
            <person name="Copeland A."/>
            <person name="Berry K.W."/>
            <person name="Glavina Del Rio T."/>
            <person name="Hammon N."/>
            <person name="Dalin E."/>
            <person name="Tice H."/>
            <person name="Pitluck S."/>
            <person name="Richardson P."/>
            <person name="Bruce D."/>
            <person name="Goodwin L.A."/>
            <person name="Han C."/>
            <person name="Tapia R."/>
            <person name="Detter J.C."/>
            <person name="Chang Y.J."/>
            <person name="Jeffries C.D."/>
            <person name="Land M."/>
            <person name="Hauser L."/>
            <person name="Kyrpides N.C."/>
            <person name="Goker M."/>
            <person name="Ivanova N."/>
            <person name="Klenk H.P."/>
            <person name="Woyke T."/>
        </authorList>
    </citation>
    <scope>NUCLEOTIDE SEQUENCE [LARGE SCALE GENOMIC DNA]</scope>
    <source>
        <strain evidence="2">ATCC 8093 / DSM 506 / JCM 20403 / CCM 1077 / IAM 12100 / NBRC 12443 / NCIMB 10456</strain>
    </source>
</reference>
<organism evidence="1 2">
    <name type="scientific">Ancylobacter novellus (strain ATCC 8093 / DSM 506 / JCM 20403 / CCM 1077 / IAM 12100 / NBRC 12443 / NCIMB 10456)</name>
    <name type="common">Starkeya novella</name>
    <dbReference type="NCBI Taxonomy" id="639283"/>
    <lineage>
        <taxon>Bacteria</taxon>
        <taxon>Pseudomonadati</taxon>
        <taxon>Pseudomonadota</taxon>
        <taxon>Alphaproteobacteria</taxon>
        <taxon>Hyphomicrobiales</taxon>
        <taxon>Xanthobacteraceae</taxon>
        <taxon>Ancylobacter</taxon>
    </lineage>
</organism>
<dbReference type="KEGG" id="sno:Snov_4367"/>
<dbReference type="HOGENOM" id="CLU_2669282_0_0_5"/>
<dbReference type="Proteomes" id="UP000006633">
    <property type="component" value="Chromosome"/>
</dbReference>
<evidence type="ECO:0000313" key="1">
    <source>
        <dbReference type="EMBL" id="ADH91625.1"/>
    </source>
</evidence>